<evidence type="ECO:0000256" key="1">
    <source>
        <dbReference type="ARBA" id="ARBA00000830"/>
    </source>
</evidence>
<reference evidence="17 18" key="1">
    <citation type="submission" date="2024-02" db="EMBL/GenBank/DDBJ databases">
        <authorList>
            <person name="Vignale AGUSTIN F."/>
            <person name="Sosa J E."/>
            <person name="Modenutti C."/>
        </authorList>
    </citation>
    <scope>NUCLEOTIDE SEQUENCE [LARGE SCALE GENOMIC DNA]</scope>
</reference>
<dbReference type="Pfam" id="PF13344">
    <property type="entry name" value="Hydrolase_6"/>
    <property type="match status" value="1"/>
</dbReference>
<dbReference type="GO" id="GO:0009507">
    <property type="term" value="C:chloroplast"/>
    <property type="evidence" value="ECO:0007669"/>
    <property type="project" value="UniProtKB-SubCell"/>
</dbReference>
<evidence type="ECO:0000256" key="2">
    <source>
        <dbReference type="ARBA" id="ARBA00004229"/>
    </source>
</evidence>
<dbReference type="FunFam" id="3.40.50.1000:FF:000447">
    <property type="match status" value="1"/>
</dbReference>
<feature type="binding site" evidence="15">
    <location>
        <position position="235"/>
    </location>
    <ligand>
        <name>substrate</name>
    </ligand>
</feature>
<dbReference type="PANTHER" id="PTHR19288">
    <property type="entry name" value="4-NITROPHENYLPHOSPHATASE-RELATED"/>
    <property type="match status" value="1"/>
</dbReference>
<evidence type="ECO:0000256" key="5">
    <source>
        <dbReference type="ARBA" id="ARBA00022528"/>
    </source>
</evidence>
<dbReference type="InterPro" id="IPR036412">
    <property type="entry name" value="HAD-like_sf"/>
</dbReference>
<name>A0ABC8SW55_9AQUA</name>
<comment type="function">
    <text evidence="12">Photorespiratory enzyme that dephosphorylates the 2-phosphoglycolate produced by the RuBisCO oxygenation reaction.</text>
</comment>
<dbReference type="EMBL" id="CAUOFW020003630">
    <property type="protein sequence ID" value="CAK9161153.1"/>
    <property type="molecule type" value="Genomic_DNA"/>
</dbReference>
<feature type="active site" description="Proton donor" evidence="14">
    <location>
        <position position="35"/>
    </location>
</feature>
<evidence type="ECO:0000256" key="10">
    <source>
        <dbReference type="ARBA" id="ARBA00022990"/>
    </source>
</evidence>
<evidence type="ECO:0000256" key="6">
    <source>
        <dbReference type="ARBA" id="ARBA00022553"/>
    </source>
</evidence>
<evidence type="ECO:0000256" key="15">
    <source>
        <dbReference type="PIRSR" id="PIRSR000915-2"/>
    </source>
</evidence>
<keyword evidence="9" id="KW-0809">Transit peptide</keyword>
<proteinExistence type="inferred from homology"/>
<dbReference type="Pfam" id="PF13242">
    <property type="entry name" value="Hydrolase_like"/>
    <property type="match status" value="1"/>
</dbReference>
<sequence length="313" mass="34662">MNVENCKATRPSQPLSPQNVRDLFASVDAFLFDCDGVIWKGNTLIDGVPQTLEMLRSKGKKLVFVTNNSTKSRRQYAEKFHSLGIPVCEDEIFSSSFAAAMYLKLIDFPRDKKVYVIGEEGLLEELERAGYTGLGGPDDGKKMVQLKPNSLFEHDMSVGAVVVGLDQYINYYKLHMVITCRYGTLCIRENPGCLFIATNQDAVGHMTDLQEWPGAGCMVAAICGSTQKEPIVVGKPSTFMMDFLLQKFQIDTSKMCMVGDRLDTDILFGQNAGCTTLLVLSGVTNLSTLQDPSNNIQPDYHTNKVSDILKLLE</sequence>
<dbReference type="PANTHER" id="PTHR19288:SF75">
    <property type="entry name" value="PHOSPHOGLYCOLATE PHOSPHATASE 2"/>
    <property type="match status" value="1"/>
</dbReference>
<keyword evidence="5" id="KW-0150">Chloroplast</keyword>
<evidence type="ECO:0000256" key="3">
    <source>
        <dbReference type="ARBA" id="ARBA00006171"/>
    </source>
</evidence>
<evidence type="ECO:0000256" key="11">
    <source>
        <dbReference type="ARBA" id="ARBA00023238"/>
    </source>
</evidence>
<evidence type="ECO:0000313" key="18">
    <source>
        <dbReference type="Proteomes" id="UP001642360"/>
    </source>
</evidence>
<feature type="active site" description="Nucleophile" evidence="14">
    <location>
        <position position="33"/>
    </location>
</feature>
<evidence type="ECO:0000256" key="4">
    <source>
        <dbReference type="ARBA" id="ARBA00013078"/>
    </source>
</evidence>
<keyword evidence="7" id="KW-0934">Plastid</keyword>
<dbReference type="FunFam" id="3.40.50.1000:FF:000039">
    <property type="entry name" value="Phosphoglycolate phosphatase"/>
    <property type="match status" value="1"/>
</dbReference>
<keyword evidence="16" id="KW-0460">Magnesium</keyword>
<dbReference type="SFLD" id="SFLDG01139">
    <property type="entry name" value="C2.A:_Pyridoxal_Phosphate_Phos"/>
    <property type="match status" value="1"/>
</dbReference>
<dbReference type="GO" id="GO:0008967">
    <property type="term" value="F:phosphoglycolate phosphatase activity"/>
    <property type="evidence" value="ECO:0007669"/>
    <property type="project" value="UniProtKB-EC"/>
</dbReference>
<keyword evidence="6" id="KW-0597">Phosphoprotein</keyword>
<keyword evidence="16" id="KW-0479">Metal-binding</keyword>
<dbReference type="CDD" id="cd07510">
    <property type="entry name" value="HAD_Pase_UmpH-like"/>
    <property type="match status" value="1"/>
</dbReference>
<dbReference type="SFLD" id="SFLDF00039">
    <property type="entry name" value="phosphoglycolate_phosphatase_2"/>
    <property type="match status" value="1"/>
</dbReference>
<dbReference type="InterPro" id="IPR023214">
    <property type="entry name" value="HAD_sf"/>
</dbReference>
<evidence type="ECO:0000256" key="13">
    <source>
        <dbReference type="PIRNR" id="PIRNR000915"/>
    </source>
</evidence>
<organism evidence="17 18">
    <name type="scientific">Ilex paraguariensis</name>
    <name type="common">yerba mate</name>
    <dbReference type="NCBI Taxonomy" id="185542"/>
    <lineage>
        <taxon>Eukaryota</taxon>
        <taxon>Viridiplantae</taxon>
        <taxon>Streptophyta</taxon>
        <taxon>Embryophyta</taxon>
        <taxon>Tracheophyta</taxon>
        <taxon>Spermatophyta</taxon>
        <taxon>Magnoliopsida</taxon>
        <taxon>eudicotyledons</taxon>
        <taxon>Gunneridae</taxon>
        <taxon>Pentapetalae</taxon>
        <taxon>asterids</taxon>
        <taxon>campanulids</taxon>
        <taxon>Aquifoliales</taxon>
        <taxon>Aquifoliaceae</taxon>
        <taxon>Ilex</taxon>
    </lineage>
</organism>
<dbReference type="InterPro" id="IPR006357">
    <property type="entry name" value="HAD-SF_hydro_IIA"/>
</dbReference>
<dbReference type="Gene3D" id="3.40.50.1000">
    <property type="entry name" value="HAD superfamily/HAD-like"/>
    <property type="match status" value="2"/>
</dbReference>
<feature type="binding site" evidence="16">
    <location>
        <position position="260"/>
    </location>
    <ligand>
        <name>Mg(2+)</name>
        <dbReference type="ChEBI" id="CHEBI:18420"/>
    </ligand>
</feature>
<dbReference type="SFLD" id="SFLDS00003">
    <property type="entry name" value="Haloacid_Dehalogenase"/>
    <property type="match status" value="1"/>
</dbReference>
<feature type="binding site" evidence="16">
    <location>
        <position position="33"/>
    </location>
    <ligand>
        <name>Mg(2+)</name>
        <dbReference type="ChEBI" id="CHEBI:18420"/>
    </ligand>
</feature>
<comment type="caution">
    <text evidence="17">The sequence shown here is derived from an EMBL/GenBank/DDBJ whole genome shotgun (WGS) entry which is preliminary data.</text>
</comment>
<comment type="similarity">
    <text evidence="3">Belongs to the HAD-like hydrolase superfamily. CbbY/CbbZ/Gph/YieH family.</text>
</comment>
<evidence type="ECO:0000256" key="9">
    <source>
        <dbReference type="ARBA" id="ARBA00022946"/>
    </source>
</evidence>
<evidence type="ECO:0000256" key="16">
    <source>
        <dbReference type="PIRSR" id="PIRSR000915-3"/>
    </source>
</evidence>
<dbReference type="NCBIfam" id="TIGR01460">
    <property type="entry name" value="HAD-SF-IIA"/>
    <property type="match status" value="1"/>
</dbReference>
<dbReference type="Proteomes" id="UP001642360">
    <property type="component" value="Unassembled WGS sequence"/>
</dbReference>
<dbReference type="SUPFAM" id="SSF56784">
    <property type="entry name" value="HAD-like"/>
    <property type="match status" value="1"/>
</dbReference>
<dbReference type="NCBIfam" id="TIGR01452">
    <property type="entry name" value="PGP_euk"/>
    <property type="match status" value="1"/>
</dbReference>
<dbReference type="AlphaFoldDB" id="A0ABC8SW55"/>
<keyword evidence="8 13" id="KW-0378">Hydrolase</keyword>
<evidence type="ECO:0000256" key="12">
    <source>
        <dbReference type="ARBA" id="ARBA00059713"/>
    </source>
</evidence>
<evidence type="ECO:0000313" key="17">
    <source>
        <dbReference type="EMBL" id="CAK9161153.1"/>
    </source>
</evidence>
<evidence type="ECO:0000256" key="8">
    <source>
        <dbReference type="ARBA" id="ARBA00022801"/>
    </source>
</evidence>
<evidence type="ECO:0000256" key="14">
    <source>
        <dbReference type="PIRSR" id="PIRSR000915-1"/>
    </source>
</evidence>
<comment type="subcellular location">
    <subcellularLocation>
        <location evidence="2">Plastid</location>
        <location evidence="2">Chloroplast</location>
    </subcellularLocation>
</comment>
<dbReference type="EC" id="3.1.3.18" evidence="4 13"/>
<feature type="binding site" evidence="16">
    <location>
        <position position="35"/>
    </location>
    <ligand>
        <name>Mg(2+)</name>
        <dbReference type="ChEBI" id="CHEBI:18420"/>
    </ligand>
</feature>
<comment type="catalytic activity">
    <reaction evidence="1 13">
        <text>2-phosphoglycolate + H2O = glycolate + phosphate</text>
        <dbReference type="Rhea" id="RHEA:14369"/>
        <dbReference type="ChEBI" id="CHEBI:15377"/>
        <dbReference type="ChEBI" id="CHEBI:29805"/>
        <dbReference type="ChEBI" id="CHEBI:43474"/>
        <dbReference type="ChEBI" id="CHEBI:58033"/>
        <dbReference type="EC" id="3.1.3.18"/>
    </reaction>
</comment>
<dbReference type="GO" id="GO:0009853">
    <property type="term" value="P:photorespiration"/>
    <property type="evidence" value="ECO:0007669"/>
    <property type="project" value="UniProtKB-KW"/>
</dbReference>
<keyword evidence="11" id="KW-0601">Photorespiration</keyword>
<dbReference type="PIRSF" id="PIRSF000915">
    <property type="entry name" value="PGP-type_phosphatase"/>
    <property type="match status" value="1"/>
</dbReference>
<dbReference type="InterPro" id="IPR006349">
    <property type="entry name" value="PGP_euk"/>
</dbReference>
<evidence type="ECO:0000256" key="7">
    <source>
        <dbReference type="ARBA" id="ARBA00022640"/>
    </source>
</evidence>
<protein>
    <recommendedName>
        <fullName evidence="4 13">Phosphoglycolate phosphatase</fullName>
        <ecNumber evidence="4 13">3.1.3.18</ecNumber>
    </recommendedName>
</protein>
<keyword evidence="18" id="KW-1185">Reference proteome</keyword>
<keyword evidence="10" id="KW-0007">Acetylation</keyword>
<accession>A0ABC8SW55</accession>
<gene>
    <name evidence="17" type="ORF">ILEXP_LOCUS29940</name>
</gene>
<comment type="cofactor">
    <cofactor evidence="16">
        <name>Mg(2+)</name>
        <dbReference type="ChEBI" id="CHEBI:18420"/>
    </cofactor>
    <text evidence="16">Divalent metal ions. Mg(2+) is the most effective.</text>
</comment>